<protein>
    <recommendedName>
        <fullName evidence="3">Transposase DDE domain-containing protein</fullName>
    </recommendedName>
</protein>
<sequence>MPDDSKLRLDNIRLMKQGRKQWQKYTNYGRRAKAENTIYRYKSIIGNKLKSRTFLNQKTESKVVANILNIMTKLGMPDTKKFA</sequence>
<evidence type="ECO:0000313" key="1">
    <source>
        <dbReference type="EMBL" id="GAA5253089.1"/>
    </source>
</evidence>
<accession>A0ABP9TV11</accession>
<gene>
    <name evidence="1" type="ORF">KNCP2_13780</name>
</gene>
<name>A0ABP9TV11_9RICK</name>
<evidence type="ECO:0000313" key="2">
    <source>
        <dbReference type="Proteomes" id="UP001628124"/>
    </source>
</evidence>
<dbReference type="RefSeq" id="WP_412708682.1">
    <property type="nucleotide sequence ID" value="NZ_BAABMM010000045.1"/>
</dbReference>
<comment type="caution">
    <text evidence="1">The sequence shown here is derived from an EMBL/GenBank/DDBJ whole genome shotgun (WGS) entry which is preliminary data.</text>
</comment>
<organism evidence="1 2">
    <name type="scientific">Candidatus Rickettsia kedanie</name>
    <dbReference type="NCBI Taxonomy" id="3115352"/>
    <lineage>
        <taxon>Bacteria</taxon>
        <taxon>Pseudomonadati</taxon>
        <taxon>Pseudomonadota</taxon>
        <taxon>Alphaproteobacteria</taxon>
        <taxon>Rickettsiales</taxon>
        <taxon>Rickettsiaceae</taxon>
        <taxon>Rickettsieae</taxon>
        <taxon>Rickettsia</taxon>
        <taxon>spotted fever group</taxon>
    </lineage>
</organism>
<proteinExistence type="predicted"/>
<keyword evidence="2" id="KW-1185">Reference proteome</keyword>
<evidence type="ECO:0008006" key="3">
    <source>
        <dbReference type="Google" id="ProtNLM"/>
    </source>
</evidence>
<dbReference type="EMBL" id="BAABMM010000045">
    <property type="protein sequence ID" value="GAA5253089.1"/>
    <property type="molecule type" value="Genomic_DNA"/>
</dbReference>
<dbReference type="Proteomes" id="UP001628124">
    <property type="component" value="Unassembled WGS sequence"/>
</dbReference>
<reference evidence="1 2" key="1">
    <citation type="journal article" date="2024" name="Microbiol. Immunol.">
        <title>Discovery of a novel spotted fever group Rickettsia, 'Candidatus Rickettsia kedanie,' in unfed larval chigger mites, Leptotrombidium scutellare.</title>
        <authorList>
            <person name="Ogawa M."/>
            <person name="Matsutani M."/>
            <person name="Katayama T."/>
            <person name="Takada N."/>
            <person name="Noda S."/>
            <person name="Takahashi M."/>
            <person name="Kageyama D."/>
            <person name="Hanaoka N."/>
            <person name="Ebihara H."/>
        </authorList>
    </citation>
    <scope>NUCLEOTIDE SEQUENCE [LARGE SCALE GENOMIC DNA]</scope>
    <source>
        <strain evidence="1 2">KNCP2-13</strain>
    </source>
</reference>